<dbReference type="EMBL" id="GDHC01021425">
    <property type="protein sequence ID" value="JAP97203.1"/>
    <property type="molecule type" value="Transcribed_RNA"/>
</dbReference>
<proteinExistence type="predicted"/>
<reference evidence="1" key="1">
    <citation type="journal article" date="2016" name="Gigascience">
        <title>De novo construction of an expanded transcriptome assembly for the western tarnished plant bug, Lygus hesperus.</title>
        <authorList>
            <person name="Tassone E.E."/>
            <person name="Geib S.M."/>
            <person name="Hall B."/>
            <person name="Fabrick J.A."/>
            <person name="Brent C.S."/>
            <person name="Hull J.J."/>
        </authorList>
    </citation>
    <scope>NUCLEOTIDE SEQUENCE</scope>
</reference>
<evidence type="ECO:0000313" key="1">
    <source>
        <dbReference type="EMBL" id="JAP97203.1"/>
    </source>
</evidence>
<gene>
    <name evidence="1" type="ORF">g.55013</name>
</gene>
<accession>A0A146KKV3</accession>
<organism evidence="1">
    <name type="scientific">Lygus hesperus</name>
    <name type="common">Western plant bug</name>
    <dbReference type="NCBI Taxonomy" id="30085"/>
    <lineage>
        <taxon>Eukaryota</taxon>
        <taxon>Metazoa</taxon>
        <taxon>Ecdysozoa</taxon>
        <taxon>Arthropoda</taxon>
        <taxon>Hexapoda</taxon>
        <taxon>Insecta</taxon>
        <taxon>Pterygota</taxon>
        <taxon>Neoptera</taxon>
        <taxon>Paraneoptera</taxon>
        <taxon>Hemiptera</taxon>
        <taxon>Heteroptera</taxon>
        <taxon>Panheteroptera</taxon>
        <taxon>Cimicomorpha</taxon>
        <taxon>Miridae</taxon>
        <taxon>Mirini</taxon>
        <taxon>Lygus</taxon>
    </lineage>
</organism>
<protein>
    <submittedName>
        <fullName evidence="1">Uncharacterized protein</fullName>
    </submittedName>
</protein>
<feature type="non-terminal residue" evidence="1">
    <location>
        <position position="1"/>
    </location>
</feature>
<feature type="non-terminal residue" evidence="1">
    <location>
        <position position="137"/>
    </location>
</feature>
<sequence length="137" mass="15725">SQTPSHQLSSICPTIPQPTAASSSRYFYGIPLSIHDSMFDVYDLATSYREECDAADVFSKLKAFVTPDNVLLLLDSSFNDNFQSLYRRTQSLYFNSPNLRTLLTPIDSEEFNQYQEYGLIESNIKEQKSQYYCTNTK</sequence>
<name>A0A146KKV3_LYGHE</name>
<dbReference type="AlphaFoldDB" id="A0A146KKV3"/>